<proteinExistence type="predicted"/>
<organism evidence="1 2">
    <name type="scientific">candidate division MSBL1 archaeon SCGC-AAA382A20</name>
    <dbReference type="NCBI Taxonomy" id="1698280"/>
    <lineage>
        <taxon>Archaea</taxon>
        <taxon>Methanobacteriati</taxon>
        <taxon>Methanobacteriota</taxon>
        <taxon>candidate division MSBL1</taxon>
    </lineage>
</organism>
<protein>
    <submittedName>
        <fullName evidence="1">Uncharacterized protein</fullName>
    </submittedName>
</protein>
<name>A0A133VGR1_9EURY</name>
<comment type="caution">
    <text evidence="1">The sequence shown here is derived from an EMBL/GenBank/DDBJ whole genome shotgun (WGS) entry which is preliminary data.</text>
</comment>
<evidence type="ECO:0000313" key="2">
    <source>
        <dbReference type="Proteomes" id="UP000070263"/>
    </source>
</evidence>
<accession>A0A133VGR1</accession>
<sequence>MAIQQACRPNSFERRAGLEKGKLEVDPPEIRGRPLMVVRRATYSHLLHRGSGEGMGALEFWCNTGDPAW</sequence>
<reference evidence="1 2" key="1">
    <citation type="journal article" date="2016" name="Sci. Rep.">
        <title>Metabolic traits of an uncultured archaeal lineage -MSBL1- from brine pools of the Red Sea.</title>
        <authorList>
            <person name="Mwirichia R."/>
            <person name="Alam I."/>
            <person name="Rashid M."/>
            <person name="Vinu M."/>
            <person name="Ba-Alawi W."/>
            <person name="Anthony Kamau A."/>
            <person name="Kamanda Ngugi D."/>
            <person name="Goker M."/>
            <person name="Klenk H.P."/>
            <person name="Bajic V."/>
            <person name="Stingl U."/>
        </authorList>
    </citation>
    <scope>NUCLEOTIDE SEQUENCE [LARGE SCALE GENOMIC DNA]</scope>
    <source>
        <strain evidence="1">SCGC-AAA382A20</strain>
    </source>
</reference>
<evidence type="ECO:0000313" key="1">
    <source>
        <dbReference type="EMBL" id="KXB05614.1"/>
    </source>
</evidence>
<dbReference type="EMBL" id="LHYE01000087">
    <property type="protein sequence ID" value="KXB05614.1"/>
    <property type="molecule type" value="Genomic_DNA"/>
</dbReference>
<keyword evidence="2" id="KW-1185">Reference proteome</keyword>
<dbReference type="Proteomes" id="UP000070263">
    <property type="component" value="Unassembled WGS sequence"/>
</dbReference>
<dbReference type="AlphaFoldDB" id="A0A133VGR1"/>
<gene>
    <name evidence="1" type="ORF">AKJ51_04920</name>
</gene>